<reference evidence="3" key="1">
    <citation type="submission" date="2022-01" db="EMBL/GenBank/DDBJ databases">
        <authorList>
            <person name="King R."/>
        </authorList>
    </citation>
    <scope>NUCLEOTIDE SEQUENCE</scope>
</reference>
<dbReference type="Gene3D" id="3.40.50.10540">
    <property type="entry name" value="Crotonobetainyl-coa:carnitine coa-transferase, domain 1"/>
    <property type="match status" value="1"/>
</dbReference>
<dbReference type="AlphaFoldDB" id="A0A9P0D4Q7"/>
<evidence type="ECO:0000313" key="3">
    <source>
        <dbReference type="EMBL" id="CAH1113865.1"/>
    </source>
</evidence>
<evidence type="ECO:0000313" key="4">
    <source>
        <dbReference type="Proteomes" id="UP001153636"/>
    </source>
</evidence>
<dbReference type="FunFam" id="3.40.50.10540:FF:000005">
    <property type="entry name" value="succinate--hydroxymethylglutarate CoA-transferase isoform X1"/>
    <property type="match status" value="1"/>
</dbReference>
<dbReference type="Pfam" id="PF02515">
    <property type="entry name" value="CoA_transf_3"/>
    <property type="match status" value="1"/>
</dbReference>
<dbReference type="GO" id="GO:0005739">
    <property type="term" value="C:mitochondrion"/>
    <property type="evidence" value="ECO:0007669"/>
    <property type="project" value="TreeGrafter"/>
</dbReference>
<evidence type="ECO:0008006" key="5">
    <source>
        <dbReference type="Google" id="ProtNLM"/>
    </source>
</evidence>
<dbReference type="PANTHER" id="PTHR48207:SF3">
    <property type="entry name" value="SUCCINATE--HYDROXYMETHYLGLUTARATE COA-TRANSFERASE"/>
    <property type="match status" value="1"/>
</dbReference>
<dbReference type="Proteomes" id="UP001153636">
    <property type="component" value="Chromosome 7"/>
</dbReference>
<protein>
    <recommendedName>
        <fullName evidence="5">Succinate--hydroxymethylglutarate CoA-transferase</fullName>
    </recommendedName>
</protein>
<dbReference type="InterPro" id="IPR023606">
    <property type="entry name" value="CoA-Trfase_III_dom_1_sf"/>
</dbReference>
<proteinExistence type="inferred from homology"/>
<dbReference type="SUPFAM" id="SSF89796">
    <property type="entry name" value="CoA-transferase family III (CaiB/BaiF)"/>
    <property type="match status" value="1"/>
</dbReference>
<accession>A0A9P0D4Q7</accession>
<dbReference type="PANTHER" id="PTHR48207">
    <property type="entry name" value="SUCCINATE--HYDROXYMETHYLGLUTARATE COA-TRANSFERASE"/>
    <property type="match status" value="1"/>
</dbReference>
<dbReference type="InterPro" id="IPR050483">
    <property type="entry name" value="CoA-transferase_III_domain"/>
</dbReference>
<sequence>MLNSVRMYRPTSRFLTLYAKQIYSHRNKSIQTSSETNESPLNGIRVIDLTRIVAGPYCTMVLSDLGAEVIKIERLGTGDECRKWGPPFVNNTQETCYFMAVNRNKKSVCVDLKQLQGKNILYEMSKKSDVLVENYVPGKLDELMLGYEDFKKVAPHLIYCSITGYGSEGPYKNRPGYDVIAASMGGLLHCTGPIDGEPVKVGVAMTDITTGLYAHGAIMAALIKRSKTGLGQKIDCNLLSTQVATLINLGSNYLNAGREAKKWGTAHESIVPYEAFPTKDGFFTIGTGSEAQFKDFCQRIGHPELVANEKYLTNNLRVQNRNELLVHLRSIIKTKTKNEWSKIFEGASFPCGPVNTLQETFDDPHIKDIKLIESLDHHIAGKVKVVGPPVKYGGGGNFVRSAPPSLGQHTSEVLSDVLGLSSDEIDDLKKRKVVQ</sequence>
<evidence type="ECO:0000256" key="2">
    <source>
        <dbReference type="ARBA" id="ARBA00022679"/>
    </source>
</evidence>
<dbReference type="InterPro" id="IPR003673">
    <property type="entry name" value="CoA-Trfase_fam_III"/>
</dbReference>
<keyword evidence="4" id="KW-1185">Reference proteome</keyword>
<organism evidence="3 4">
    <name type="scientific">Psylliodes chrysocephalus</name>
    <dbReference type="NCBI Taxonomy" id="3402493"/>
    <lineage>
        <taxon>Eukaryota</taxon>
        <taxon>Metazoa</taxon>
        <taxon>Ecdysozoa</taxon>
        <taxon>Arthropoda</taxon>
        <taxon>Hexapoda</taxon>
        <taxon>Insecta</taxon>
        <taxon>Pterygota</taxon>
        <taxon>Neoptera</taxon>
        <taxon>Endopterygota</taxon>
        <taxon>Coleoptera</taxon>
        <taxon>Polyphaga</taxon>
        <taxon>Cucujiformia</taxon>
        <taxon>Chrysomeloidea</taxon>
        <taxon>Chrysomelidae</taxon>
        <taxon>Galerucinae</taxon>
        <taxon>Alticini</taxon>
        <taxon>Psylliodes</taxon>
    </lineage>
</organism>
<dbReference type="Gene3D" id="3.30.1540.10">
    <property type="entry name" value="formyl-coa transferase, domain 3"/>
    <property type="match status" value="1"/>
</dbReference>
<evidence type="ECO:0000256" key="1">
    <source>
        <dbReference type="ARBA" id="ARBA00008383"/>
    </source>
</evidence>
<dbReference type="GO" id="GO:0047369">
    <property type="term" value="F:succinate-hydroxymethylglutarate CoA-transferase activity"/>
    <property type="evidence" value="ECO:0007669"/>
    <property type="project" value="TreeGrafter"/>
</dbReference>
<gene>
    <name evidence="3" type="ORF">PSYICH_LOCUS13981</name>
</gene>
<name>A0A9P0D4Q7_9CUCU</name>
<dbReference type="EMBL" id="OV651819">
    <property type="protein sequence ID" value="CAH1113865.1"/>
    <property type="molecule type" value="Genomic_DNA"/>
</dbReference>
<comment type="similarity">
    <text evidence="1">Belongs to the CoA-transferase III family.</text>
</comment>
<dbReference type="OrthoDB" id="5863171at2759"/>
<keyword evidence="2" id="KW-0808">Transferase</keyword>
<dbReference type="InterPro" id="IPR044855">
    <property type="entry name" value="CoA-Trfase_III_dom3_sf"/>
</dbReference>